<dbReference type="PANTHER" id="PTHR34236">
    <property type="entry name" value="DIMETHYL SULFOXIDE REDUCTASE TRANSCRIPTIONAL ACTIVATOR"/>
    <property type="match status" value="1"/>
</dbReference>
<evidence type="ECO:0000259" key="3">
    <source>
        <dbReference type="Pfam" id="PF04967"/>
    </source>
</evidence>
<proteinExistence type="predicted"/>
<keyword evidence="1" id="KW-0805">Transcription regulation</keyword>
<dbReference type="EMBL" id="CP064791">
    <property type="protein sequence ID" value="QSG14000.1"/>
    <property type="molecule type" value="Genomic_DNA"/>
</dbReference>
<accession>A0A897NHS8</accession>
<dbReference type="PANTHER" id="PTHR34236:SF1">
    <property type="entry name" value="DIMETHYL SULFOXIDE REDUCTASE TRANSCRIPTIONAL ACTIVATOR"/>
    <property type="match status" value="1"/>
</dbReference>
<evidence type="ECO:0000313" key="4">
    <source>
        <dbReference type="EMBL" id="QSG14000.1"/>
    </source>
</evidence>
<evidence type="ECO:0000313" key="5">
    <source>
        <dbReference type="Proteomes" id="UP000663292"/>
    </source>
</evidence>
<reference evidence="4 5" key="1">
    <citation type="submission" date="2020-11" db="EMBL/GenBank/DDBJ databases">
        <title>Carbohydrate-dependent, anaerobic sulfur respiration: A novel catabolism in halophilic archaea.</title>
        <authorList>
            <person name="Sorokin D.Y."/>
            <person name="Messina E."/>
            <person name="Smedile F."/>
            <person name="La Cono V."/>
            <person name="Hallsworth J.E."/>
            <person name="Yakimov M.M."/>
        </authorList>
    </citation>
    <scope>NUCLEOTIDE SEQUENCE [LARGE SCALE GENOMIC DNA]</scope>
    <source>
        <strain evidence="4 5">HSR-Est</strain>
    </source>
</reference>
<dbReference type="RefSeq" id="WP_229121948.1">
    <property type="nucleotide sequence ID" value="NZ_CP064791.1"/>
</dbReference>
<evidence type="ECO:0000256" key="2">
    <source>
        <dbReference type="ARBA" id="ARBA00023163"/>
    </source>
</evidence>
<dbReference type="InterPro" id="IPR007050">
    <property type="entry name" value="HTH_bacterioopsin"/>
</dbReference>
<name>A0A897NHS8_9EURY</name>
<dbReference type="Proteomes" id="UP000663292">
    <property type="component" value="Chromosome"/>
</dbReference>
<feature type="domain" description="HTH bat-type" evidence="3">
    <location>
        <begin position="67"/>
        <end position="117"/>
    </location>
</feature>
<keyword evidence="2" id="KW-0804">Transcription</keyword>
<sequence length="134" mass="14599">MAIHETSAATESGEQPGIRMTMSFADPATARELLLFLGRSLDDESFSVDCVVPSDSGPHVVAVDTVTDAQLSTAEYAVSCGYYDDPRSARLADIADEFDRSESAISQRLNAVERHLVRSFVDANDLPDKRAERC</sequence>
<dbReference type="Pfam" id="PF04967">
    <property type="entry name" value="HTH_10"/>
    <property type="match status" value="1"/>
</dbReference>
<dbReference type="GeneID" id="68857091"/>
<dbReference type="AlphaFoldDB" id="A0A897NHS8"/>
<protein>
    <submittedName>
        <fullName evidence="4">Transcriptional regulator, contains HTH domain</fullName>
    </submittedName>
</protein>
<evidence type="ECO:0000256" key="1">
    <source>
        <dbReference type="ARBA" id="ARBA00023015"/>
    </source>
</evidence>
<organism evidence="4 5">
    <name type="scientific">Halapricum desulfuricans</name>
    <dbReference type="NCBI Taxonomy" id="2841257"/>
    <lineage>
        <taxon>Archaea</taxon>
        <taxon>Methanobacteriati</taxon>
        <taxon>Methanobacteriota</taxon>
        <taxon>Stenosarchaea group</taxon>
        <taxon>Halobacteria</taxon>
        <taxon>Halobacteriales</taxon>
        <taxon>Haloarculaceae</taxon>
        <taxon>Halapricum</taxon>
    </lineage>
</organism>
<keyword evidence="5" id="KW-1185">Reference proteome</keyword>
<gene>
    <name evidence="4" type="ORF">HSEST_0451</name>
</gene>